<reference evidence="3" key="1">
    <citation type="submission" date="2020-07" db="EMBL/GenBank/DDBJ databases">
        <title>novel species isolated from the respiratory tract of Marmot.</title>
        <authorList>
            <person name="Zhang G."/>
        </authorList>
    </citation>
    <scope>NUCLEOTIDE SEQUENCE [LARGE SCALE GENOMIC DNA]</scope>
    <source>
        <strain evidence="3">686</strain>
    </source>
</reference>
<proteinExistence type="predicted"/>
<dbReference type="AlphaFoldDB" id="A0A7D7M071"/>
<evidence type="ECO:0000313" key="2">
    <source>
        <dbReference type="EMBL" id="QMT03174.1"/>
    </source>
</evidence>
<feature type="transmembrane region" description="Helical" evidence="1">
    <location>
        <begin position="115"/>
        <end position="134"/>
    </location>
</feature>
<feature type="transmembrane region" description="Helical" evidence="1">
    <location>
        <begin position="154"/>
        <end position="176"/>
    </location>
</feature>
<keyword evidence="1" id="KW-0812">Transmembrane</keyword>
<feature type="transmembrane region" description="Helical" evidence="1">
    <location>
        <begin position="243"/>
        <end position="261"/>
    </location>
</feature>
<dbReference type="Pfam" id="PF09490">
    <property type="entry name" value="CbtA"/>
    <property type="match status" value="1"/>
</dbReference>
<name>A0A7D7M071_9ACTN</name>
<accession>A0A7D7M071</accession>
<keyword evidence="1" id="KW-0472">Membrane</keyword>
<protein>
    <submittedName>
        <fullName evidence="2">CbtA family protein</fullName>
    </submittedName>
</protein>
<dbReference type="InterPro" id="IPR012666">
    <property type="entry name" value="CbtA_put"/>
</dbReference>
<dbReference type="KEGG" id="gji:H1R19_08725"/>
<dbReference type="RefSeq" id="WP_219851220.1">
    <property type="nucleotide sequence ID" value="NZ_CP059491.1"/>
</dbReference>
<dbReference type="EMBL" id="CP059491">
    <property type="protein sequence ID" value="QMT03174.1"/>
    <property type="molecule type" value="Genomic_DNA"/>
</dbReference>
<keyword evidence="1" id="KW-1133">Transmembrane helix</keyword>
<dbReference type="Proteomes" id="UP000515663">
    <property type="component" value="Chromosome"/>
</dbReference>
<feature type="transmembrane region" description="Helical" evidence="1">
    <location>
        <begin position="183"/>
        <end position="204"/>
    </location>
</feature>
<keyword evidence="3" id="KW-1185">Reference proteome</keyword>
<gene>
    <name evidence="2" type="ORF">H1R19_08725</name>
</gene>
<feature type="transmembrane region" description="Helical" evidence="1">
    <location>
        <begin position="82"/>
        <end position="103"/>
    </location>
</feature>
<evidence type="ECO:0000313" key="3">
    <source>
        <dbReference type="Proteomes" id="UP000515663"/>
    </source>
</evidence>
<organism evidence="2 3">
    <name type="scientific">Gordonia jinghuaiqii</name>
    <dbReference type="NCBI Taxonomy" id="2758710"/>
    <lineage>
        <taxon>Bacteria</taxon>
        <taxon>Bacillati</taxon>
        <taxon>Actinomycetota</taxon>
        <taxon>Actinomycetes</taxon>
        <taxon>Mycobacteriales</taxon>
        <taxon>Gordoniaceae</taxon>
        <taxon>Gordonia</taxon>
    </lineage>
</organism>
<evidence type="ECO:0000256" key="1">
    <source>
        <dbReference type="SAM" id="Phobius"/>
    </source>
</evidence>
<sequence>MEKKFIGAGLLAGLIAGIISFVFARIHLEPVVADAIDYEGARSEAEEALAHAAGPGGHSHGDGGEVFTRAMQENLGAGVGNLVFALCMGAFFAVAFTVLWSYLGNRYPATDPRGVAGALGAIGFVAVFGVPFFAYPANPPAVGDDDTIGDRTGAFLTISVVSVIVAIGAVVLALWLRPRIGGLVSAVVGACAYLAAVATTVALLPSFSEVPEPLRNDAGQIVFPGFPSDVVGDFRVYAITNQVILWTVLTVAFALIIGAMSRSANTASPERSGVDRV</sequence>